<evidence type="ECO:0000256" key="3">
    <source>
        <dbReference type="ARBA" id="ARBA00023004"/>
    </source>
</evidence>
<keyword evidence="3 4" id="KW-0408">Iron</keyword>
<evidence type="ECO:0000256" key="4">
    <source>
        <dbReference type="PROSITE-ProRule" id="PRU00433"/>
    </source>
</evidence>
<keyword evidence="8" id="KW-1185">Reference proteome</keyword>
<accession>A0A8J8K889</accession>
<gene>
    <name evidence="7" type="ORF">HR057_07620</name>
</gene>
<dbReference type="GO" id="GO:0020037">
    <property type="term" value="F:heme binding"/>
    <property type="evidence" value="ECO:0007669"/>
    <property type="project" value="InterPro"/>
</dbReference>
<keyword evidence="2 4" id="KW-0479">Metal-binding</keyword>
<organism evidence="7 8">
    <name type="scientific">Calidifontibacillus erzurumensis</name>
    <dbReference type="NCBI Taxonomy" id="2741433"/>
    <lineage>
        <taxon>Bacteria</taxon>
        <taxon>Bacillati</taxon>
        <taxon>Bacillota</taxon>
        <taxon>Bacilli</taxon>
        <taxon>Bacillales</taxon>
        <taxon>Bacillaceae</taxon>
        <taxon>Calidifontibacillus/Schinkia group</taxon>
        <taxon>Calidifontibacillus</taxon>
    </lineage>
</organism>
<proteinExistence type="predicted"/>
<dbReference type="GO" id="GO:0046872">
    <property type="term" value="F:metal ion binding"/>
    <property type="evidence" value="ECO:0007669"/>
    <property type="project" value="UniProtKB-KW"/>
</dbReference>
<evidence type="ECO:0000259" key="6">
    <source>
        <dbReference type="PROSITE" id="PS51007"/>
    </source>
</evidence>
<dbReference type="InterPro" id="IPR009056">
    <property type="entry name" value="Cyt_c-like_dom"/>
</dbReference>
<dbReference type="SUPFAM" id="SSF46626">
    <property type="entry name" value="Cytochrome c"/>
    <property type="match status" value="1"/>
</dbReference>
<evidence type="ECO:0000256" key="2">
    <source>
        <dbReference type="ARBA" id="ARBA00022723"/>
    </source>
</evidence>
<dbReference type="GO" id="GO:0009055">
    <property type="term" value="F:electron transfer activity"/>
    <property type="evidence" value="ECO:0007669"/>
    <property type="project" value="InterPro"/>
</dbReference>
<sequence>MKNAIIIFLVFALIGFGGGYLVSQTMKGTDDVAAPTPAETEEANNAGNEPATNESEGSNSGGATAVSAEGEIISQKGCLACHSVEKLGLTGGTTGPDLSQAYANVQDKHGKPINEFLKEPTTAVMSSVMGGNPLTDDEINQIVEALKIASEK</sequence>
<protein>
    <submittedName>
        <fullName evidence="7">C-type cytochrome</fullName>
    </submittedName>
</protein>
<dbReference type="RefSeq" id="WP_173730844.1">
    <property type="nucleotide sequence ID" value="NZ_JABTTE010000008.1"/>
</dbReference>
<evidence type="ECO:0000256" key="1">
    <source>
        <dbReference type="ARBA" id="ARBA00022617"/>
    </source>
</evidence>
<dbReference type="InterPro" id="IPR036909">
    <property type="entry name" value="Cyt_c-like_dom_sf"/>
</dbReference>
<name>A0A8J8K889_9BACI</name>
<evidence type="ECO:0000256" key="5">
    <source>
        <dbReference type="SAM" id="MobiDB-lite"/>
    </source>
</evidence>
<evidence type="ECO:0000313" key="7">
    <source>
        <dbReference type="EMBL" id="NSL51636.1"/>
    </source>
</evidence>
<dbReference type="EMBL" id="JABTTE010000008">
    <property type="protein sequence ID" value="NSL51636.1"/>
    <property type="molecule type" value="Genomic_DNA"/>
</dbReference>
<comment type="caution">
    <text evidence="7">The sequence shown here is derived from an EMBL/GenBank/DDBJ whole genome shotgun (WGS) entry which is preliminary data.</text>
</comment>
<dbReference type="Pfam" id="PF00034">
    <property type="entry name" value="Cytochrom_C"/>
    <property type="match status" value="1"/>
</dbReference>
<reference evidence="7" key="1">
    <citation type="submission" date="2020-06" db="EMBL/GenBank/DDBJ databases">
        <title>A novel thermopfilic bacterium from Erzurum, Turkey.</title>
        <authorList>
            <person name="Adiguzel A."/>
            <person name="Ay H."/>
            <person name="Baltaci M.O."/>
        </authorList>
    </citation>
    <scope>NUCLEOTIDE SEQUENCE</scope>
    <source>
        <strain evidence="7">P2</strain>
    </source>
</reference>
<dbReference type="Proteomes" id="UP000625804">
    <property type="component" value="Unassembled WGS sequence"/>
</dbReference>
<feature type="region of interest" description="Disordered" evidence="5">
    <location>
        <begin position="30"/>
        <end position="66"/>
    </location>
</feature>
<keyword evidence="1 4" id="KW-0349">Heme</keyword>
<dbReference type="AlphaFoldDB" id="A0A8J8K889"/>
<dbReference type="Gene3D" id="1.10.760.10">
    <property type="entry name" value="Cytochrome c-like domain"/>
    <property type="match status" value="1"/>
</dbReference>
<dbReference type="PROSITE" id="PS51007">
    <property type="entry name" value="CYTC"/>
    <property type="match status" value="1"/>
</dbReference>
<evidence type="ECO:0000313" key="8">
    <source>
        <dbReference type="Proteomes" id="UP000625804"/>
    </source>
</evidence>
<feature type="compositionally biased region" description="Low complexity" evidence="5">
    <location>
        <begin position="33"/>
        <end position="54"/>
    </location>
</feature>
<feature type="domain" description="Cytochrome c" evidence="6">
    <location>
        <begin position="65"/>
        <end position="150"/>
    </location>
</feature>